<evidence type="ECO:0000256" key="1">
    <source>
        <dbReference type="SAM" id="MobiDB-lite"/>
    </source>
</evidence>
<feature type="compositionally biased region" description="Low complexity" evidence="1">
    <location>
        <begin position="42"/>
        <end position="62"/>
    </location>
</feature>
<feature type="compositionally biased region" description="Low complexity" evidence="1">
    <location>
        <begin position="440"/>
        <end position="456"/>
    </location>
</feature>
<dbReference type="AlphaFoldDB" id="A0A0F7RZI0"/>
<proteinExistence type="predicted"/>
<sequence length="572" mass="60553">MASTMQSTNTAREPLSELPLHRFVSQSLACSPQSSPDKLLKTPSRSRSRSPSLPTSRRNSTSVSPHKQAVLQNHRLVREGPVASPSSTSKDNDNMADADFSLLPRRLFGDRTSKRASSDDPLEASPVLPGSASSASRFSPHNVKHLAHHSTGSRPSTPKGAATTPLNLRQHRPPHTSGPKPARYVEPSPTTQRMSEPRLPVSRRYEHADEPATPSRTRKETGLSSPALASNGEDSATGGMTPLEEPSRSTSSSALQSLPKKKHRVSPTEVAIAHEEAGAGPIASPSPRKMADYFADPDENASAFILAQTRLRSDSISDRQHSAAAFRNLTDMAAKQSVNSLTLAKSGLFLGVVARPLPGWTVYEDPILSSDTAPSQDHAQHMASDASITMSSPVSSPVQAPSTSNKENRVPDATFLASKAVPIALPDRAYSVDAVPTKTRSSSRLASAAASPAAPASRKRGTGGRLSLLADADADDEDAHRDASLQLDGDETLAAAVTASGKKQRSKGHASPVHGSRKTSSHQRKASAGRGVESGRTSRKASSTHPADSPQRVLDAALLDAVASRTRSRTRV</sequence>
<dbReference type="STRING" id="49012.A0A0F7RZI0"/>
<feature type="region of interest" description="Disordered" evidence="1">
    <location>
        <begin position="26"/>
        <end position="96"/>
    </location>
</feature>
<evidence type="ECO:0000313" key="2">
    <source>
        <dbReference type="EMBL" id="CDS00047.1"/>
    </source>
</evidence>
<name>A0A0F7RZI0_9BASI</name>
<keyword evidence="4" id="KW-1185">Reference proteome</keyword>
<evidence type="ECO:0000313" key="3">
    <source>
        <dbReference type="EMBL" id="CDU24718.1"/>
    </source>
</evidence>
<feature type="compositionally biased region" description="Polar residues" evidence="1">
    <location>
        <begin position="222"/>
        <end position="234"/>
    </location>
</feature>
<reference evidence="3" key="1">
    <citation type="submission" date="2014-06" db="EMBL/GenBank/DDBJ databases">
        <authorList>
            <person name="Ju J."/>
            <person name="Zhang J."/>
        </authorList>
    </citation>
    <scope>NUCLEOTIDE SEQUENCE</scope>
    <source>
        <strain evidence="3">SscI8</strain>
    </source>
</reference>
<protein>
    <submittedName>
        <fullName evidence="2">Uncharacterized protein</fullName>
    </submittedName>
</protein>
<dbReference type="EMBL" id="LK056680">
    <property type="protein sequence ID" value="CDU24718.1"/>
    <property type="molecule type" value="Genomic_DNA"/>
</dbReference>
<accession>A0A0F7RZI0</accession>
<feature type="compositionally biased region" description="Low complexity" evidence="1">
    <location>
        <begin position="248"/>
        <end position="257"/>
    </location>
</feature>
<dbReference type="OrthoDB" id="2553692at2759"/>
<feature type="compositionally biased region" description="Basic residues" evidence="1">
    <location>
        <begin position="515"/>
        <end position="527"/>
    </location>
</feature>
<feature type="region of interest" description="Disordered" evidence="1">
    <location>
        <begin position="434"/>
        <end position="555"/>
    </location>
</feature>
<feature type="region of interest" description="Disordered" evidence="1">
    <location>
        <begin position="111"/>
        <end position="268"/>
    </location>
</feature>
<feature type="compositionally biased region" description="Polar residues" evidence="1">
    <location>
        <begin position="26"/>
        <end position="36"/>
    </location>
</feature>
<feature type="region of interest" description="Disordered" evidence="1">
    <location>
        <begin position="371"/>
        <end position="411"/>
    </location>
</feature>
<evidence type="ECO:0000313" key="4">
    <source>
        <dbReference type="Proteomes" id="UP000242770"/>
    </source>
</evidence>
<reference evidence="4" key="3">
    <citation type="submission" date="2014-06" db="EMBL/GenBank/DDBJ databases">
        <authorList>
            <person name="Berkman P.J."/>
        </authorList>
    </citation>
    <scope>NUCLEOTIDE SEQUENCE [LARGE SCALE GENOMIC DNA]</scope>
</reference>
<feature type="compositionally biased region" description="Low complexity" evidence="1">
    <location>
        <begin position="391"/>
        <end position="404"/>
    </location>
</feature>
<organism evidence="2 4">
    <name type="scientific">Sporisorium scitamineum</name>
    <dbReference type="NCBI Taxonomy" id="49012"/>
    <lineage>
        <taxon>Eukaryota</taxon>
        <taxon>Fungi</taxon>
        <taxon>Dikarya</taxon>
        <taxon>Basidiomycota</taxon>
        <taxon>Ustilaginomycotina</taxon>
        <taxon>Ustilaginomycetes</taxon>
        <taxon>Ustilaginales</taxon>
        <taxon>Ustilaginaceae</taxon>
        <taxon>Sporisorium</taxon>
    </lineage>
</organism>
<dbReference type="Proteomes" id="UP000242770">
    <property type="component" value="Unassembled WGS sequence"/>
</dbReference>
<gene>
    <name evidence="2" type="primary">SSCI34540.1</name>
    <name evidence="3" type="ORF">SPSC_04551</name>
</gene>
<dbReference type="EMBL" id="CCFA01001923">
    <property type="protein sequence ID" value="CDS00047.1"/>
    <property type="molecule type" value="Genomic_DNA"/>
</dbReference>
<reference evidence="2" key="2">
    <citation type="submission" date="2014-06" db="EMBL/GenBank/DDBJ databases">
        <authorList>
            <person name="Berkman J.Paul."/>
        </authorList>
    </citation>
    <scope>NUCLEOTIDE SEQUENCE [LARGE SCALE GENOMIC DNA]</scope>
</reference>